<name>A0A918V8R3_9ACTN</name>
<proteinExistence type="predicted"/>
<evidence type="ECO:0000256" key="2">
    <source>
        <dbReference type="SAM" id="Phobius"/>
    </source>
</evidence>
<accession>A0A918V8R3</accession>
<dbReference type="EMBL" id="BMWH01000004">
    <property type="protein sequence ID" value="GGZ79204.1"/>
    <property type="molecule type" value="Genomic_DNA"/>
</dbReference>
<evidence type="ECO:0000259" key="3">
    <source>
        <dbReference type="PROSITE" id="PS50943"/>
    </source>
</evidence>
<sequence>MTGRRRTPITGNGPRAQLALRLRALRDGSGLTLRQVAARSGYSLAALSNAESGRRLPSWDLVEAFVHSCGSDPARWRQLWEVARESAPPDGTEEKAVPSGTAAKDDAAAEPSTDAPATDAPSADAPAIDAPSADAPATGPAPEAGDRARSRRRGAWIAVSVACAALAVTGGVLLTRPDPPSGASGRPSDRPAASAVPANGVASSAPPAARPARDGSDPYEAGCRADQKQLDWQTVRWADGKTYGTLILMYSRACRAAWGYLQGPVSHRWTVHTDAHRDPDGATAPASYRGDQTLPGSWGDVLSTRTGCVYVEAHVDTPGHPGPHARTSCIRP</sequence>
<dbReference type="SMART" id="SM00530">
    <property type="entry name" value="HTH_XRE"/>
    <property type="match status" value="1"/>
</dbReference>
<reference evidence="4" key="2">
    <citation type="submission" date="2020-09" db="EMBL/GenBank/DDBJ databases">
        <authorList>
            <person name="Sun Q."/>
            <person name="Ohkuma M."/>
        </authorList>
    </citation>
    <scope>NUCLEOTIDE SEQUENCE</scope>
    <source>
        <strain evidence="4">JCM 5016</strain>
    </source>
</reference>
<dbReference type="GO" id="GO:0003677">
    <property type="term" value="F:DNA binding"/>
    <property type="evidence" value="ECO:0007669"/>
    <property type="project" value="InterPro"/>
</dbReference>
<dbReference type="Proteomes" id="UP000623010">
    <property type="component" value="Unassembled WGS sequence"/>
</dbReference>
<dbReference type="CDD" id="cd00093">
    <property type="entry name" value="HTH_XRE"/>
    <property type="match status" value="1"/>
</dbReference>
<dbReference type="Pfam" id="PF13560">
    <property type="entry name" value="HTH_31"/>
    <property type="match status" value="1"/>
</dbReference>
<feature type="region of interest" description="Disordered" evidence="1">
    <location>
        <begin position="177"/>
        <end position="222"/>
    </location>
</feature>
<dbReference type="InterPro" id="IPR010982">
    <property type="entry name" value="Lambda_DNA-bd_dom_sf"/>
</dbReference>
<protein>
    <recommendedName>
        <fullName evidence="3">HTH cro/C1-type domain-containing protein</fullName>
    </recommendedName>
</protein>
<dbReference type="PROSITE" id="PS50943">
    <property type="entry name" value="HTH_CROC1"/>
    <property type="match status" value="1"/>
</dbReference>
<dbReference type="Gene3D" id="1.10.260.40">
    <property type="entry name" value="lambda repressor-like DNA-binding domains"/>
    <property type="match status" value="1"/>
</dbReference>
<dbReference type="InterPro" id="IPR001387">
    <property type="entry name" value="Cro/C1-type_HTH"/>
</dbReference>
<keyword evidence="2" id="KW-1133">Transmembrane helix</keyword>
<feature type="compositionally biased region" description="Low complexity" evidence="1">
    <location>
        <begin position="109"/>
        <end position="138"/>
    </location>
</feature>
<dbReference type="SUPFAM" id="SSF47413">
    <property type="entry name" value="lambda repressor-like DNA-binding domains"/>
    <property type="match status" value="1"/>
</dbReference>
<comment type="caution">
    <text evidence="4">The sequence shown here is derived from an EMBL/GenBank/DDBJ whole genome shotgun (WGS) entry which is preliminary data.</text>
</comment>
<keyword evidence="2" id="KW-0812">Transmembrane</keyword>
<evidence type="ECO:0000256" key="1">
    <source>
        <dbReference type="SAM" id="MobiDB-lite"/>
    </source>
</evidence>
<evidence type="ECO:0000313" key="5">
    <source>
        <dbReference type="Proteomes" id="UP000623010"/>
    </source>
</evidence>
<feature type="domain" description="HTH cro/C1-type" evidence="3">
    <location>
        <begin position="22"/>
        <end position="76"/>
    </location>
</feature>
<feature type="transmembrane region" description="Helical" evidence="2">
    <location>
        <begin position="155"/>
        <end position="174"/>
    </location>
</feature>
<reference evidence="4" key="1">
    <citation type="journal article" date="2014" name="Int. J. Syst. Evol. Microbiol.">
        <title>Complete genome sequence of Corynebacterium casei LMG S-19264T (=DSM 44701T), isolated from a smear-ripened cheese.</title>
        <authorList>
            <consortium name="US DOE Joint Genome Institute (JGI-PGF)"/>
            <person name="Walter F."/>
            <person name="Albersmeier A."/>
            <person name="Kalinowski J."/>
            <person name="Ruckert C."/>
        </authorList>
    </citation>
    <scope>NUCLEOTIDE SEQUENCE</scope>
    <source>
        <strain evidence="4">JCM 5016</strain>
    </source>
</reference>
<dbReference type="AlphaFoldDB" id="A0A918V8R3"/>
<keyword evidence="2" id="KW-0472">Membrane</keyword>
<feature type="region of interest" description="Disordered" evidence="1">
    <location>
        <begin position="84"/>
        <end position="149"/>
    </location>
</feature>
<gene>
    <name evidence="4" type="ORF">GCM10010389_16020</name>
</gene>
<evidence type="ECO:0000313" key="4">
    <source>
        <dbReference type="EMBL" id="GGZ79204.1"/>
    </source>
</evidence>
<keyword evidence="5" id="KW-1185">Reference proteome</keyword>
<dbReference type="RefSeq" id="WP_190056627.1">
    <property type="nucleotide sequence ID" value="NZ_BMWH01000004.1"/>
</dbReference>
<organism evidence="4 5">
    <name type="scientific">Streptomyces echinoruber</name>
    <dbReference type="NCBI Taxonomy" id="68898"/>
    <lineage>
        <taxon>Bacteria</taxon>
        <taxon>Bacillati</taxon>
        <taxon>Actinomycetota</taxon>
        <taxon>Actinomycetes</taxon>
        <taxon>Kitasatosporales</taxon>
        <taxon>Streptomycetaceae</taxon>
        <taxon>Streptomyces</taxon>
    </lineage>
</organism>